<reference evidence="1" key="1">
    <citation type="submission" date="2019-02" db="EMBL/GenBank/DDBJ databases">
        <authorList>
            <person name="Gruber-Vodicka R. H."/>
            <person name="Seah K. B. B."/>
        </authorList>
    </citation>
    <scope>NUCLEOTIDE SEQUENCE</scope>
    <source>
        <strain evidence="1">BECK_BZ123</strain>
    </source>
</reference>
<dbReference type="AlphaFoldDB" id="A0A450YIK3"/>
<proteinExistence type="predicted"/>
<accession>A0A450YIK3</accession>
<gene>
    <name evidence="1" type="ORF">BECKTC1821D_GA0114238_10106</name>
</gene>
<dbReference type="EMBL" id="CAADFS010000010">
    <property type="protein sequence ID" value="VFK41387.1"/>
    <property type="molecule type" value="Genomic_DNA"/>
</dbReference>
<organism evidence="1">
    <name type="scientific">Candidatus Kentrum sp. TC</name>
    <dbReference type="NCBI Taxonomy" id="2126339"/>
    <lineage>
        <taxon>Bacteria</taxon>
        <taxon>Pseudomonadati</taxon>
        <taxon>Pseudomonadota</taxon>
        <taxon>Gammaproteobacteria</taxon>
        <taxon>Candidatus Kentrum</taxon>
    </lineage>
</organism>
<protein>
    <submittedName>
        <fullName evidence="1">Uncharacterized protein</fullName>
    </submittedName>
</protein>
<name>A0A450YIK3_9GAMM</name>
<evidence type="ECO:0000313" key="1">
    <source>
        <dbReference type="EMBL" id="VFK41387.1"/>
    </source>
</evidence>
<sequence length="167" mass="19197">MDTHRGAARQGSKKDPVWPWKEYVAENPNPMQHAKSRNPTVSLGIEWYGDHGRDPFEVGTGQSITIHPPLKSALPPRYAANGEPKRHFDYPKNGKIRDKSFPFDLGAKPQPIFLFFRRRQRLRLPRAILLPPAAGLFHKIGALFLQTAHRFFFAHHHKRPRAMPNAR</sequence>